<feature type="compositionally biased region" description="Basic and acidic residues" evidence="1">
    <location>
        <begin position="25"/>
        <end position="36"/>
    </location>
</feature>
<evidence type="ECO:0000313" key="3">
    <source>
        <dbReference type="Proteomes" id="UP001054889"/>
    </source>
</evidence>
<keyword evidence="3" id="KW-1185">Reference proteome</keyword>
<accession>A0AAV5FJ58</accession>
<gene>
    <name evidence="2" type="primary">gb24499</name>
    <name evidence="2" type="ORF">PR202_gb24499</name>
</gene>
<reference evidence="2" key="1">
    <citation type="journal article" date="2018" name="DNA Res.">
        <title>Multiple hybrid de novo genome assembly of finger millet, an orphan allotetraploid crop.</title>
        <authorList>
            <person name="Hatakeyama M."/>
            <person name="Aluri S."/>
            <person name="Balachadran M.T."/>
            <person name="Sivarajan S.R."/>
            <person name="Patrignani A."/>
            <person name="Gruter S."/>
            <person name="Poveda L."/>
            <person name="Shimizu-Inatsugi R."/>
            <person name="Baeten J."/>
            <person name="Francoijs K.J."/>
            <person name="Nataraja K.N."/>
            <person name="Reddy Y.A.N."/>
            <person name="Phadnis S."/>
            <person name="Ravikumar R.L."/>
            <person name="Schlapbach R."/>
            <person name="Sreeman S.M."/>
            <person name="Shimizu K.K."/>
        </authorList>
    </citation>
    <scope>NUCLEOTIDE SEQUENCE</scope>
</reference>
<protein>
    <submittedName>
        <fullName evidence="2">Uncharacterized protein</fullName>
    </submittedName>
</protein>
<feature type="region of interest" description="Disordered" evidence="1">
    <location>
        <begin position="125"/>
        <end position="162"/>
    </location>
</feature>
<name>A0AAV5FJ58_ELECO</name>
<evidence type="ECO:0000313" key="2">
    <source>
        <dbReference type="EMBL" id="GJN35699.1"/>
    </source>
</evidence>
<dbReference type="EMBL" id="BQKI01000088">
    <property type="protein sequence ID" value="GJN35699.1"/>
    <property type="molecule type" value="Genomic_DNA"/>
</dbReference>
<evidence type="ECO:0000256" key="1">
    <source>
        <dbReference type="SAM" id="MobiDB-lite"/>
    </source>
</evidence>
<organism evidence="2 3">
    <name type="scientific">Eleusine coracana subsp. coracana</name>
    <dbReference type="NCBI Taxonomy" id="191504"/>
    <lineage>
        <taxon>Eukaryota</taxon>
        <taxon>Viridiplantae</taxon>
        <taxon>Streptophyta</taxon>
        <taxon>Embryophyta</taxon>
        <taxon>Tracheophyta</taxon>
        <taxon>Spermatophyta</taxon>
        <taxon>Magnoliopsida</taxon>
        <taxon>Liliopsida</taxon>
        <taxon>Poales</taxon>
        <taxon>Poaceae</taxon>
        <taxon>PACMAD clade</taxon>
        <taxon>Chloridoideae</taxon>
        <taxon>Cynodonteae</taxon>
        <taxon>Eleusininae</taxon>
        <taxon>Eleusine</taxon>
    </lineage>
</organism>
<proteinExistence type="predicted"/>
<comment type="caution">
    <text evidence="2">The sequence shown here is derived from an EMBL/GenBank/DDBJ whole genome shotgun (WGS) entry which is preliminary data.</text>
</comment>
<dbReference type="AlphaFoldDB" id="A0AAV5FJ58"/>
<feature type="compositionally biased region" description="Low complexity" evidence="1">
    <location>
        <begin position="49"/>
        <end position="58"/>
    </location>
</feature>
<dbReference type="Proteomes" id="UP001054889">
    <property type="component" value="Unassembled WGS sequence"/>
</dbReference>
<feature type="region of interest" description="Disordered" evidence="1">
    <location>
        <begin position="21"/>
        <end position="82"/>
    </location>
</feature>
<sequence>MRPPSCRHRLPLVHEATIVCPARPPAHESTTHETSVRRPPLGREAARGSDPAVLLPLASSPPPAREATTARCPPFSREAIAQPVRPPGDQIRLLHRRIQPPRRKAPPATHRSEAAACPHCGRGEGEGLAKGRGRWRRGQGDVVAGRGEKGRGGNVGWGVGEERNEEAFDEQWWVEKRPVVAGGAVAGDRGEKKVAR</sequence>
<reference evidence="2" key="2">
    <citation type="submission" date="2021-12" db="EMBL/GenBank/DDBJ databases">
        <title>Resequencing data analysis of finger millet.</title>
        <authorList>
            <person name="Hatakeyama M."/>
            <person name="Aluri S."/>
            <person name="Balachadran M.T."/>
            <person name="Sivarajan S.R."/>
            <person name="Poveda L."/>
            <person name="Shimizu-Inatsugi R."/>
            <person name="Schlapbach R."/>
            <person name="Sreeman S.M."/>
            <person name="Shimizu K.K."/>
        </authorList>
    </citation>
    <scope>NUCLEOTIDE SEQUENCE</scope>
</reference>